<name>A0A453D9M8_AEGTS</name>
<reference evidence="2" key="1">
    <citation type="journal article" date="2014" name="Science">
        <title>Ancient hybridizations among the ancestral genomes of bread wheat.</title>
        <authorList>
            <consortium name="International Wheat Genome Sequencing Consortium,"/>
            <person name="Marcussen T."/>
            <person name="Sandve S.R."/>
            <person name="Heier L."/>
            <person name="Spannagl M."/>
            <person name="Pfeifer M."/>
            <person name="Jakobsen K.S."/>
            <person name="Wulff B.B."/>
            <person name="Steuernagel B."/>
            <person name="Mayer K.F."/>
            <person name="Olsen O.A."/>
        </authorList>
    </citation>
    <scope>NUCLEOTIDE SEQUENCE [LARGE SCALE GENOMIC DNA]</scope>
    <source>
        <strain evidence="2">cv. AL8/78</strain>
    </source>
</reference>
<keyword evidence="2" id="KW-1185">Reference proteome</keyword>
<dbReference type="Gramene" id="AET2Gv21146300.7">
    <property type="protein sequence ID" value="AET2Gv21146300.7"/>
    <property type="gene ID" value="AET2Gv21146300"/>
</dbReference>
<protein>
    <recommendedName>
        <fullName evidence="3">Reverse transcriptase zinc-binding domain-containing protein</fullName>
    </recommendedName>
</protein>
<dbReference type="AlphaFoldDB" id="A0A453D9M8"/>
<reference evidence="2" key="2">
    <citation type="journal article" date="2017" name="Nat. Plants">
        <title>The Aegilops tauschii genome reveals multiple impacts of transposons.</title>
        <authorList>
            <person name="Zhao G."/>
            <person name="Zou C."/>
            <person name="Li K."/>
            <person name="Wang K."/>
            <person name="Li T."/>
            <person name="Gao L."/>
            <person name="Zhang X."/>
            <person name="Wang H."/>
            <person name="Yang Z."/>
            <person name="Liu X."/>
            <person name="Jiang W."/>
            <person name="Mao L."/>
            <person name="Kong X."/>
            <person name="Jiao Y."/>
            <person name="Jia J."/>
        </authorList>
    </citation>
    <scope>NUCLEOTIDE SEQUENCE [LARGE SCALE GENOMIC DNA]</scope>
    <source>
        <strain evidence="2">cv. AL8/78</strain>
    </source>
</reference>
<evidence type="ECO:0000313" key="2">
    <source>
        <dbReference type="Proteomes" id="UP000015105"/>
    </source>
</evidence>
<dbReference type="EnsemblPlants" id="AET2Gv21146300.7">
    <property type="protein sequence ID" value="AET2Gv21146300.7"/>
    <property type="gene ID" value="AET2Gv21146300"/>
</dbReference>
<dbReference type="Proteomes" id="UP000015105">
    <property type="component" value="Chromosome 2D"/>
</dbReference>
<reference evidence="1" key="5">
    <citation type="journal article" date="2021" name="G3 (Bethesda)">
        <title>Aegilops tauschii genome assembly Aet v5.0 features greater sequence contiguity and improved annotation.</title>
        <authorList>
            <person name="Wang L."/>
            <person name="Zhu T."/>
            <person name="Rodriguez J.C."/>
            <person name="Deal K.R."/>
            <person name="Dubcovsky J."/>
            <person name="McGuire P.E."/>
            <person name="Lux T."/>
            <person name="Spannagl M."/>
            <person name="Mayer K.F.X."/>
            <person name="Baldrich P."/>
            <person name="Meyers B.C."/>
            <person name="Huo N."/>
            <person name="Gu Y.Q."/>
            <person name="Zhou H."/>
            <person name="Devos K.M."/>
            <person name="Bennetzen J.L."/>
            <person name="Unver T."/>
            <person name="Budak H."/>
            <person name="Gulick P.J."/>
            <person name="Galiba G."/>
            <person name="Kalapos B."/>
            <person name="Nelson D.R."/>
            <person name="Li P."/>
            <person name="You F.M."/>
            <person name="Luo M.C."/>
            <person name="Dvorak J."/>
        </authorList>
    </citation>
    <scope>NUCLEOTIDE SEQUENCE [LARGE SCALE GENOMIC DNA]</scope>
    <source>
        <strain evidence="1">cv. AL8/78</strain>
    </source>
</reference>
<evidence type="ECO:0008006" key="3">
    <source>
        <dbReference type="Google" id="ProtNLM"/>
    </source>
</evidence>
<proteinExistence type="predicted"/>
<reference evidence="1" key="3">
    <citation type="journal article" date="2017" name="Nature">
        <title>Genome sequence of the progenitor of the wheat D genome Aegilops tauschii.</title>
        <authorList>
            <person name="Luo M.C."/>
            <person name="Gu Y.Q."/>
            <person name="Puiu D."/>
            <person name="Wang H."/>
            <person name="Twardziok S.O."/>
            <person name="Deal K.R."/>
            <person name="Huo N."/>
            <person name="Zhu T."/>
            <person name="Wang L."/>
            <person name="Wang Y."/>
            <person name="McGuire P.E."/>
            <person name="Liu S."/>
            <person name="Long H."/>
            <person name="Ramasamy R.K."/>
            <person name="Rodriguez J.C."/>
            <person name="Van S.L."/>
            <person name="Yuan L."/>
            <person name="Wang Z."/>
            <person name="Xia Z."/>
            <person name="Xiao L."/>
            <person name="Anderson O.D."/>
            <person name="Ouyang S."/>
            <person name="Liang Y."/>
            <person name="Zimin A.V."/>
            <person name="Pertea G."/>
            <person name="Qi P."/>
            <person name="Bennetzen J.L."/>
            <person name="Dai X."/>
            <person name="Dawson M.W."/>
            <person name="Muller H.G."/>
            <person name="Kugler K."/>
            <person name="Rivarola-Duarte L."/>
            <person name="Spannagl M."/>
            <person name="Mayer K.F.X."/>
            <person name="Lu F.H."/>
            <person name="Bevan M.W."/>
            <person name="Leroy P."/>
            <person name="Li P."/>
            <person name="You F.M."/>
            <person name="Sun Q."/>
            <person name="Liu Z."/>
            <person name="Lyons E."/>
            <person name="Wicker T."/>
            <person name="Salzberg S.L."/>
            <person name="Devos K.M."/>
            <person name="Dvorak J."/>
        </authorList>
    </citation>
    <scope>NUCLEOTIDE SEQUENCE [LARGE SCALE GENOMIC DNA]</scope>
    <source>
        <strain evidence="1">cv. AL8/78</strain>
    </source>
</reference>
<organism evidence="1 2">
    <name type="scientific">Aegilops tauschii subsp. strangulata</name>
    <name type="common">Goatgrass</name>
    <dbReference type="NCBI Taxonomy" id="200361"/>
    <lineage>
        <taxon>Eukaryota</taxon>
        <taxon>Viridiplantae</taxon>
        <taxon>Streptophyta</taxon>
        <taxon>Embryophyta</taxon>
        <taxon>Tracheophyta</taxon>
        <taxon>Spermatophyta</taxon>
        <taxon>Magnoliopsida</taxon>
        <taxon>Liliopsida</taxon>
        <taxon>Poales</taxon>
        <taxon>Poaceae</taxon>
        <taxon>BOP clade</taxon>
        <taxon>Pooideae</taxon>
        <taxon>Triticodae</taxon>
        <taxon>Triticeae</taxon>
        <taxon>Triticinae</taxon>
        <taxon>Aegilops</taxon>
    </lineage>
</organism>
<accession>A0A453D9M8</accession>
<reference evidence="1" key="4">
    <citation type="submission" date="2019-03" db="UniProtKB">
        <authorList>
            <consortium name="EnsemblPlants"/>
        </authorList>
    </citation>
    <scope>IDENTIFICATION</scope>
</reference>
<sequence length="123" mass="14720">NETVQHLLFDCVVAQHVWDFVSEFFGVDKIANFENILSFWQMHKKNVVLNLVTTATLWSLWRLRNEFCFQGRKWKSVKCILAKVSCYLHHWKVLCDDVQATLLQRCILLLDKRRGELLRIAWR</sequence>
<evidence type="ECO:0000313" key="1">
    <source>
        <dbReference type="EnsemblPlants" id="AET2Gv21146300.7"/>
    </source>
</evidence>